<organism evidence="1 2">
    <name type="scientific">Nesterenkonia aerolata</name>
    <dbReference type="NCBI Taxonomy" id="3074079"/>
    <lineage>
        <taxon>Bacteria</taxon>
        <taxon>Bacillati</taxon>
        <taxon>Actinomycetota</taxon>
        <taxon>Actinomycetes</taxon>
        <taxon>Micrococcales</taxon>
        <taxon>Micrococcaceae</taxon>
        <taxon>Nesterenkonia</taxon>
    </lineage>
</organism>
<dbReference type="RefSeq" id="WP_310549436.1">
    <property type="nucleotide sequence ID" value="NZ_JAVKGR010000032.1"/>
</dbReference>
<name>A0ABU2DVC2_9MICC</name>
<dbReference type="Proteomes" id="UP001251870">
    <property type="component" value="Unassembled WGS sequence"/>
</dbReference>
<comment type="caution">
    <text evidence="1">The sequence shown here is derived from an EMBL/GenBank/DDBJ whole genome shotgun (WGS) entry which is preliminary data.</text>
</comment>
<proteinExistence type="predicted"/>
<gene>
    <name evidence="1" type="ORF">RIL96_12930</name>
</gene>
<dbReference type="EMBL" id="JAVKGR010000032">
    <property type="protein sequence ID" value="MDR8020459.1"/>
    <property type="molecule type" value="Genomic_DNA"/>
</dbReference>
<keyword evidence="2" id="KW-1185">Reference proteome</keyword>
<sequence length="83" mass="9191">MASIERRPRKNGDTEAAAWALASRSSSAPRLPEIAHAYVGRLVDVTPFTIGFYRTVIEHRIRPRLDVPIDTANEDDDSSLASI</sequence>
<accession>A0ABU2DVC2</accession>
<protein>
    <submittedName>
        <fullName evidence="1">Uncharacterized protein</fullName>
    </submittedName>
</protein>
<reference evidence="1 2" key="1">
    <citation type="submission" date="2023-09" db="EMBL/GenBank/DDBJ databases">
        <title>Description of three actinobacteria isolated from air of manufacturing shop in a pharmaceutical factory.</title>
        <authorList>
            <person name="Zhang D.-F."/>
        </authorList>
    </citation>
    <scope>NUCLEOTIDE SEQUENCE [LARGE SCALE GENOMIC DNA]</scope>
    <source>
        <strain evidence="1 2">LY-0111</strain>
    </source>
</reference>
<evidence type="ECO:0000313" key="2">
    <source>
        <dbReference type="Proteomes" id="UP001251870"/>
    </source>
</evidence>
<evidence type="ECO:0000313" key="1">
    <source>
        <dbReference type="EMBL" id="MDR8020459.1"/>
    </source>
</evidence>